<dbReference type="RefSeq" id="WP_065239809.1">
    <property type="nucleotide sequence ID" value="NZ_JTJM01000046.1"/>
</dbReference>
<sequence length="101" mass="11706">MYTIIEQESFKKKADQVWSEEERSDFFTFLIENPLAGVVIPNANGLRKIRWQGSGRGKRGGLRIIYFNLLDDGLIVLLDMYAKNEKENVSKSELNQLKKVR</sequence>
<dbReference type="AlphaFoldDB" id="A0A1A7NN64"/>
<reference evidence="1 2" key="1">
    <citation type="submission" date="2014-11" db="EMBL/GenBank/DDBJ databases">
        <title>Pan-genome of Gallibacterium spp.</title>
        <authorList>
            <person name="Kudirkiene E."/>
            <person name="Bojesen A.M."/>
        </authorList>
    </citation>
    <scope>NUCLEOTIDE SEQUENCE [LARGE SCALE GENOMIC DNA]</scope>
    <source>
        <strain evidence="1 2">F151</strain>
    </source>
</reference>
<dbReference type="OrthoDB" id="197283at2"/>
<dbReference type="Proteomes" id="UP000243558">
    <property type="component" value="Unassembled WGS sequence"/>
</dbReference>
<evidence type="ECO:0000313" key="1">
    <source>
        <dbReference type="EMBL" id="OBW90971.1"/>
    </source>
</evidence>
<dbReference type="InterPro" id="IPR009387">
    <property type="entry name" value="HigB-2"/>
</dbReference>
<evidence type="ECO:0000313" key="2">
    <source>
        <dbReference type="Proteomes" id="UP000243558"/>
    </source>
</evidence>
<gene>
    <name evidence="1" type="ORF">QV01_09280</name>
</gene>
<organism evidence="1 2">
    <name type="scientific">Gallibacterium genomosp. 3</name>
    <dbReference type="NCBI Taxonomy" id="505345"/>
    <lineage>
        <taxon>Bacteria</taxon>
        <taxon>Pseudomonadati</taxon>
        <taxon>Pseudomonadota</taxon>
        <taxon>Gammaproteobacteria</taxon>
        <taxon>Pasteurellales</taxon>
        <taxon>Pasteurellaceae</taxon>
        <taxon>Gallibacterium</taxon>
    </lineage>
</organism>
<protein>
    <recommendedName>
        <fullName evidence="3">DNA-binding protein</fullName>
    </recommendedName>
</protein>
<comment type="caution">
    <text evidence="1">The sequence shown here is derived from an EMBL/GenBank/DDBJ whole genome shotgun (WGS) entry which is preliminary data.</text>
</comment>
<evidence type="ECO:0008006" key="3">
    <source>
        <dbReference type="Google" id="ProtNLM"/>
    </source>
</evidence>
<dbReference type="PIRSF" id="PIRSF039032">
    <property type="entry name" value="HigB-2"/>
    <property type="match status" value="1"/>
</dbReference>
<accession>A0A1A7NN64</accession>
<name>A0A1A7NN64_9PAST</name>
<keyword evidence="2" id="KW-1185">Reference proteome</keyword>
<dbReference type="EMBL" id="JTJM01000046">
    <property type="protein sequence ID" value="OBW90971.1"/>
    <property type="molecule type" value="Genomic_DNA"/>
</dbReference>
<proteinExistence type="predicted"/>